<dbReference type="SUPFAM" id="SSF53098">
    <property type="entry name" value="Ribonuclease H-like"/>
    <property type="match status" value="1"/>
</dbReference>
<dbReference type="Gene3D" id="3.30.420.10">
    <property type="entry name" value="Ribonuclease H-like superfamily/Ribonuclease H"/>
    <property type="match status" value="1"/>
</dbReference>
<feature type="region of interest" description="Disordered" evidence="1">
    <location>
        <begin position="8"/>
        <end position="27"/>
    </location>
</feature>
<dbReference type="Proteomes" id="UP000243459">
    <property type="component" value="Chromosome 4"/>
</dbReference>
<dbReference type="EMBL" id="CM007384">
    <property type="protein sequence ID" value="ONK70903.1"/>
    <property type="molecule type" value="Genomic_DNA"/>
</dbReference>
<evidence type="ECO:0000313" key="3">
    <source>
        <dbReference type="EMBL" id="ONK70903.1"/>
    </source>
</evidence>
<proteinExistence type="predicted"/>
<dbReference type="Pfam" id="PF13456">
    <property type="entry name" value="RVT_3"/>
    <property type="match status" value="1"/>
</dbReference>
<evidence type="ECO:0000256" key="1">
    <source>
        <dbReference type="SAM" id="MobiDB-lite"/>
    </source>
</evidence>
<dbReference type="OMA" id="QHQATHV"/>
<organism evidence="3 4">
    <name type="scientific">Asparagus officinalis</name>
    <name type="common">Garden asparagus</name>
    <dbReference type="NCBI Taxonomy" id="4686"/>
    <lineage>
        <taxon>Eukaryota</taxon>
        <taxon>Viridiplantae</taxon>
        <taxon>Streptophyta</taxon>
        <taxon>Embryophyta</taxon>
        <taxon>Tracheophyta</taxon>
        <taxon>Spermatophyta</taxon>
        <taxon>Magnoliopsida</taxon>
        <taxon>Liliopsida</taxon>
        <taxon>Asparagales</taxon>
        <taxon>Asparagaceae</taxon>
        <taxon>Asparagoideae</taxon>
        <taxon>Asparagus</taxon>
    </lineage>
</organism>
<dbReference type="OrthoDB" id="2016287at2759"/>
<dbReference type="InterPro" id="IPR002156">
    <property type="entry name" value="RNaseH_domain"/>
</dbReference>
<accession>A0A5P1EZJ4</accession>
<evidence type="ECO:0000259" key="2">
    <source>
        <dbReference type="PROSITE" id="PS50879"/>
    </source>
</evidence>
<keyword evidence="4" id="KW-1185">Reference proteome</keyword>
<reference evidence="4" key="1">
    <citation type="journal article" date="2017" name="Nat. Commun.">
        <title>The asparagus genome sheds light on the origin and evolution of a young Y chromosome.</title>
        <authorList>
            <person name="Harkess A."/>
            <person name="Zhou J."/>
            <person name="Xu C."/>
            <person name="Bowers J.E."/>
            <person name="Van der Hulst R."/>
            <person name="Ayyampalayam S."/>
            <person name="Mercati F."/>
            <person name="Riccardi P."/>
            <person name="McKain M.R."/>
            <person name="Kakrana A."/>
            <person name="Tang H."/>
            <person name="Ray J."/>
            <person name="Groenendijk J."/>
            <person name="Arikit S."/>
            <person name="Mathioni S.M."/>
            <person name="Nakano M."/>
            <person name="Shan H."/>
            <person name="Telgmann-Rauber A."/>
            <person name="Kanno A."/>
            <person name="Yue Z."/>
            <person name="Chen H."/>
            <person name="Li W."/>
            <person name="Chen Y."/>
            <person name="Xu X."/>
            <person name="Zhang Y."/>
            <person name="Luo S."/>
            <person name="Chen H."/>
            <person name="Gao J."/>
            <person name="Mao Z."/>
            <person name="Pires J.C."/>
            <person name="Luo M."/>
            <person name="Kudrna D."/>
            <person name="Wing R.A."/>
            <person name="Meyers B.C."/>
            <person name="Yi K."/>
            <person name="Kong H."/>
            <person name="Lavrijsen P."/>
            <person name="Sunseri F."/>
            <person name="Falavigna A."/>
            <person name="Ye Y."/>
            <person name="Leebens-Mack J.H."/>
            <person name="Chen G."/>
        </authorList>
    </citation>
    <scope>NUCLEOTIDE SEQUENCE [LARGE SCALE GENOMIC DNA]</scope>
    <source>
        <strain evidence="4">cv. DH0086</strain>
    </source>
</reference>
<dbReference type="InterPro" id="IPR012337">
    <property type="entry name" value="RNaseH-like_sf"/>
</dbReference>
<sequence>MSKKVILEYDGASKGNPGRSGAGGVLKSESGAEIARFREGLGHGTNNAAEYAALNRGMKTALDMGYDQIHVRGDSQLVHNQVQGHWKTRNENMSRYCSEAQQLGSQFKSFDMEHVPRGYNTAADSEANKAVNLPPGHVETEGGPYGYGGRY</sequence>
<dbReference type="AlphaFoldDB" id="A0A5P1EZJ4"/>
<feature type="domain" description="RNase H type-1" evidence="2">
    <location>
        <begin position="1"/>
        <end position="136"/>
    </location>
</feature>
<gene>
    <name evidence="3" type="ORF">A4U43_C04F2710</name>
</gene>
<feature type="region of interest" description="Disordered" evidence="1">
    <location>
        <begin position="130"/>
        <end position="151"/>
    </location>
</feature>
<evidence type="ECO:0000313" key="4">
    <source>
        <dbReference type="Proteomes" id="UP000243459"/>
    </source>
</evidence>
<dbReference type="PANTHER" id="PTHR46387:SF40">
    <property type="entry name" value="POLYNUCLEOTIDYL TRANSFERASE, RIBONUCLEASE H-LIKE SUPERFAMILY PROTEIN"/>
    <property type="match status" value="1"/>
</dbReference>
<dbReference type="InterPro" id="IPR036397">
    <property type="entry name" value="RNaseH_sf"/>
</dbReference>
<dbReference type="PROSITE" id="PS50879">
    <property type="entry name" value="RNASE_H_1"/>
    <property type="match status" value="1"/>
</dbReference>
<dbReference type="GO" id="GO:0003676">
    <property type="term" value="F:nucleic acid binding"/>
    <property type="evidence" value="ECO:0007669"/>
    <property type="project" value="InterPro"/>
</dbReference>
<dbReference type="Gramene" id="ONK70903">
    <property type="protein sequence ID" value="ONK70903"/>
    <property type="gene ID" value="A4U43_C04F2710"/>
</dbReference>
<dbReference type="GO" id="GO:0004523">
    <property type="term" value="F:RNA-DNA hybrid ribonuclease activity"/>
    <property type="evidence" value="ECO:0007669"/>
    <property type="project" value="InterPro"/>
</dbReference>
<name>A0A5P1EZJ4_ASPOF</name>
<protein>
    <recommendedName>
        <fullName evidence="2">RNase H type-1 domain-containing protein</fullName>
    </recommendedName>
</protein>
<dbReference type="PANTHER" id="PTHR46387">
    <property type="entry name" value="POLYNUCLEOTIDYL TRANSFERASE, RIBONUCLEASE H-LIKE SUPERFAMILY PROTEIN"/>
    <property type="match status" value="1"/>
</dbReference>
<dbReference type="FunFam" id="3.30.420.10:FF:000076">
    <property type="entry name" value="RBR-type E3 ubiquitin transferase"/>
    <property type="match status" value="1"/>
</dbReference>
<dbReference type="CDD" id="cd09279">
    <property type="entry name" value="RNase_HI_like"/>
    <property type="match status" value="1"/>
</dbReference>